<keyword evidence="3 4" id="KW-0326">Glycosidase</keyword>
<dbReference type="SUPFAM" id="SSF51126">
    <property type="entry name" value="Pectin lyase-like"/>
    <property type="match status" value="1"/>
</dbReference>
<evidence type="ECO:0000256" key="3">
    <source>
        <dbReference type="ARBA" id="ARBA00023295"/>
    </source>
</evidence>
<name>A0A316E7T9_9FLAO</name>
<dbReference type="EMBL" id="JACWLN010000010">
    <property type="protein sequence ID" value="MBD1262355.1"/>
    <property type="molecule type" value="Genomic_DNA"/>
</dbReference>
<dbReference type="GO" id="GO:0004650">
    <property type="term" value="F:polygalacturonase activity"/>
    <property type="evidence" value="ECO:0007669"/>
    <property type="project" value="InterPro"/>
</dbReference>
<comment type="similarity">
    <text evidence="1 4">Belongs to the glycosyl hydrolase 28 family.</text>
</comment>
<evidence type="ECO:0000313" key="7">
    <source>
        <dbReference type="EMBL" id="PWK26055.1"/>
    </source>
</evidence>
<dbReference type="PANTHER" id="PTHR31339">
    <property type="entry name" value="PECTIN LYASE-RELATED"/>
    <property type="match status" value="1"/>
</dbReference>
<dbReference type="Pfam" id="PF00295">
    <property type="entry name" value="Glyco_hydro_28"/>
    <property type="match status" value="1"/>
</dbReference>
<protein>
    <submittedName>
        <fullName evidence="6">Glycoside hydrolase family 28 protein</fullName>
    </submittedName>
    <submittedName>
        <fullName evidence="7">Pectate lyase-like protein</fullName>
    </submittedName>
</protein>
<dbReference type="InterPro" id="IPR012334">
    <property type="entry name" value="Pectin_lyas_fold"/>
</dbReference>
<proteinExistence type="inferred from homology"/>
<dbReference type="InterPro" id="IPR051801">
    <property type="entry name" value="GH28_Enzymes"/>
</dbReference>
<keyword evidence="5" id="KW-0732">Signal</keyword>
<evidence type="ECO:0000256" key="1">
    <source>
        <dbReference type="ARBA" id="ARBA00008834"/>
    </source>
</evidence>
<dbReference type="InterPro" id="IPR000743">
    <property type="entry name" value="Glyco_hydro_28"/>
</dbReference>
<keyword evidence="7" id="KW-0456">Lyase</keyword>
<evidence type="ECO:0000313" key="9">
    <source>
        <dbReference type="Proteomes" id="UP000651837"/>
    </source>
</evidence>
<evidence type="ECO:0000313" key="6">
    <source>
        <dbReference type="EMBL" id="MBD1262355.1"/>
    </source>
</evidence>
<dbReference type="OrthoDB" id="9795222at2"/>
<dbReference type="GO" id="GO:0005975">
    <property type="term" value="P:carbohydrate metabolic process"/>
    <property type="evidence" value="ECO:0007669"/>
    <property type="project" value="InterPro"/>
</dbReference>
<evidence type="ECO:0000256" key="4">
    <source>
        <dbReference type="RuleBase" id="RU361169"/>
    </source>
</evidence>
<dbReference type="InterPro" id="IPR011050">
    <property type="entry name" value="Pectin_lyase_fold/virulence"/>
</dbReference>
<reference evidence="6 9" key="2">
    <citation type="submission" date="2020-07" db="EMBL/GenBank/DDBJ databases">
        <title>The draft genome sequence of Maribacter polysiphoniae KCTC 22021.</title>
        <authorList>
            <person name="Mu L."/>
        </authorList>
    </citation>
    <scope>NUCLEOTIDE SEQUENCE [LARGE SCALE GENOMIC DNA]</scope>
    <source>
        <strain evidence="6 9">KCTC 22021</strain>
    </source>
</reference>
<dbReference type="InterPro" id="IPR006626">
    <property type="entry name" value="PbH1"/>
</dbReference>
<gene>
    <name evidence="6" type="ORF">HZY62_17285</name>
    <name evidence="7" type="ORF">LX92_00799</name>
</gene>
<evidence type="ECO:0000256" key="5">
    <source>
        <dbReference type="SAM" id="SignalP"/>
    </source>
</evidence>
<keyword evidence="9" id="KW-1185">Reference proteome</keyword>
<dbReference type="Proteomes" id="UP000651837">
    <property type="component" value="Unassembled WGS sequence"/>
</dbReference>
<dbReference type="Proteomes" id="UP000245667">
    <property type="component" value="Unassembled WGS sequence"/>
</dbReference>
<keyword evidence="2 4" id="KW-0378">Hydrolase</keyword>
<reference evidence="7 8" key="1">
    <citation type="submission" date="2018-05" db="EMBL/GenBank/DDBJ databases">
        <title>Genomic Encyclopedia of Archaeal and Bacterial Type Strains, Phase II (KMG-II): from individual species to whole genera.</title>
        <authorList>
            <person name="Goeker M."/>
        </authorList>
    </citation>
    <scope>NUCLEOTIDE SEQUENCE [LARGE SCALE GENOMIC DNA]</scope>
    <source>
        <strain evidence="7 8">DSM 23514</strain>
    </source>
</reference>
<evidence type="ECO:0000256" key="2">
    <source>
        <dbReference type="ARBA" id="ARBA00022801"/>
    </source>
</evidence>
<dbReference type="PANTHER" id="PTHR31339:SF9">
    <property type="entry name" value="PLASMIN AND FIBRONECTIN-BINDING PROTEIN A"/>
    <property type="match status" value="1"/>
</dbReference>
<comment type="caution">
    <text evidence="7">The sequence shown here is derived from an EMBL/GenBank/DDBJ whole genome shotgun (WGS) entry which is preliminary data.</text>
</comment>
<dbReference type="GO" id="GO:0016829">
    <property type="term" value="F:lyase activity"/>
    <property type="evidence" value="ECO:0007669"/>
    <property type="project" value="UniProtKB-KW"/>
</dbReference>
<accession>A0A316E7T9</accession>
<feature type="signal peptide" evidence="5">
    <location>
        <begin position="1"/>
        <end position="25"/>
    </location>
</feature>
<dbReference type="Gene3D" id="2.160.20.10">
    <property type="entry name" value="Single-stranded right-handed beta-helix, Pectin lyase-like"/>
    <property type="match status" value="1"/>
</dbReference>
<dbReference type="SMART" id="SM00710">
    <property type="entry name" value="PbH1"/>
    <property type="match status" value="6"/>
</dbReference>
<dbReference type="PROSITE" id="PS00502">
    <property type="entry name" value="POLYGALACTURONASE"/>
    <property type="match status" value="1"/>
</dbReference>
<organism evidence="7 8">
    <name type="scientific">Maribacter polysiphoniae</name>
    <dbReference type="NCBI Taxonomy" id="429344"/>
    <lineage>
        <taxon>Bacteria</taxon>
        <taxon>Pseudomonadati</taxon>
        <taxon>Bacteroidota</taxon>
        <taxon>Flavobacteriia</taxon>
        <taxon>Flavobacteriales</taxon>
        <taxon>Flavobacteriaceae</taxon>
        <taxon>Maribacter</taxon>
    </lineage>
</organism>
<feature type="chain" id="PRO_5016463254" evidence="5">
    <location>
        <begin position="26"/>
        <end position="483"/>
    </location>
</feature>
<sequence length="483" mass="53742">MLFNTFYKMHRIKGLALLGAILLFASCKQKESQAFDPWKQMTQIVDSITLPTFRADTLNILDFGAVADGVFDNTDVFRKVMDTCSKAGGGTVLVPKGRFLTGPIHLENNVNLHLEEGSEIMFSKNLDDYYPLVHTSYEGTELMNFSPLIYAYKKKNIAVTGKGVLNGRAGNDFWWPWCGKDSYGWQEGAPKQHSSLKKLKEEMSEVDVPVNQRIFGKGEFLRPTFIEPFSCENVLIQGVKIINAPFWVIHPIKSVNVTVDGVVVESHGPNNDGCDPEYSKNVLIKNAVFNTGDDCIAIKSGRNEDGRRVGIKSENIVVQNCKMIDGHGGVVIGSEVSAGVRNVFVENCTMDSPNLERAIRIKTNSKRGGVIENVYVRNLKVGQVREAVLKINLFYGIYGIQKGDFIPEVRNIHLENVQVKNGGKYGILAKGYAQLPITDITLKDVLIEKVDAAYSLENVTNLNFINTRINGKIMQTKSNSLEH</sequence>
<dbReference type="EMBL" id="QGGQ01000001">
    <property type="protein sequence ID" value="PWK26055.1"/>
    <property type="molecule type" value="Genomic_DNA"/>
</dbReference>
<evidence type="ECO:0000313" key="8">
    <source>
        <dbReference type="Proteomes" id="UP000245667"/>
    </source>
</evidence>
<dbReference type="AlphaFoldDB" id="A0A316E7T9"/>